<proteinExistence type="inferred from homology"/>
<evidence type="ECO:0000313" key="11">
    <source>
        <dbReference type="Proteomes" id="UP001060112"/>
    </source>
</evidence>
<dbReference type="PANTHER" id="PTHR32438:SF5">
    <property type="entry name" value="4-ALPHA-GLUCANOTRANSFERASE DPE1, CHLOROPLASTIC_AMYLOPLASTIC"/>
    <property type="match status" value="1"/>
</dbReference>
<accession>A0ABY5I1L2</accession>
<dbReference type="PANTHER" id="PTHR32438">
    <property type="entry name" value="4-ALPHA-GLUCANOTRANSFERASE DPE1, CHLOROPLASTIC/AMYLOPLASTIC"/>
    <property type="match status" value="1"/>
</dbReference>
<evidence type="ECO:0000256" key="2">
    <source>
        <dbReference type="ARBA" id="ARBA00005684"/>
    </source>
</evidence>
<keyword evidence="11" id="KW-1185">Reference proteome</keyword>
<dbReference type="GO" id="GO:0004134">
    <property type="term" value="F:4-alpha-glucanotransferase activity"/>
    <property type="evidence" value="ECO:0007669"/>
    <property type="project" value="UniProtKB-EC"/>
</dbReference>
<evidence type="ECO:0000256" key="5">
    <source>
        <dbReference type="ARBA" id="ARBA00022676"/>
    </source>
</evidence>
<dbReference type="EMBL" id="CP101620">
    <property type="protein sequence ID" value="UTY38598.1"/>
    <property type="molecule type" value="Genomic_DNA"/>
</dbReference>
<name>A0ABY5I1L2_9FIRM</name>
<sequence>MKKTGILFPISALPSAYGVGDFGKNAYQFIDKIAQARIKIWQILPLNPLGYGNSPYQPLSSHAGDELYLDLDTFIQNGLLKEEEVKKKYHKIYMLTTQKSENKNKNTIN</sequence>
<evidence type="ECO:0000256" key="4">
    <source>
        <dbReference type="ARBA" id="ARBA00020295"/>
    </source>
</evidence>
<comment type="catalytic activity">
    <reaction evidence="1">
        <text>Transfers a segment of a (1-&gt;4)-alpha-D-glucan to a new position in an acceptor, which may be glucose or a (1-&gt;4)-alpha-D-glucan.</text>
        <dbReference type="EC" id="2.4.1.25"/>
    </reaction>
</comment>
<dbReference type="Pfam" id="PF02446">
    <property type="entry name" value="Glyco_hydro_77"/>
    <property type="match status" value="1"/>
</dbReference>
<keyword evidence="7" id="KW-0119">Carbohydrate metabolism</keyword>
<evidence type="ECO:0000313" key="10">
    <source>
        <dbReference type="EMBL" id="UTY38598.1"/>
    </source>
</evidence>
<comment type="similarity">
    <text evidence="2">Belongs to the disproportionating enzyme family.</text>
</comment>
<keyword evidence="6 10" id="KW-0808">Transferase</keyword>
<reference evidence="10" key="1">
    <citation type="submission" date="2022-07" db="EMBL/GenBank/DDBJ databases">
        <title>Faecal culturing of patients with breast cancer.</title>
        <authorList>
            <person name="Teng N.M.Y."/>
            <person name="Kiu R."/>
            <person name="Evans R."/>
            <person name="Baker D.J."/>
            <person name="Zenner C."/>
            <person name="Robinson S.D."/>
            <person name="Hall L.J."/>
        </authorList>
    </citation>
    <scope>NUCLEOTIDE SEQUENCE</scope>
    <source>
        <strain evidence="10">LH1062</strain>
    </source>
</reference>
<dbReference type="SUPFAM" id="SSF51445">
    <property type="entry name" value="(Trans)glycosidases"/>
    <property type="match status" value="1"/>
</dbReference>
<dbReference type="Proteomes" id="UP001060112">
    <property type="component" value="Chromosome"/>
</dbReference>
<evidence type="ECO:0000256" key="3">
    <source>
        <dbReference type="ARBA" id="ARBA00012560"/>
    </source>
</evidence>
<dbReference type="Gene3D" id="3.20.20.80">
    <property type="entry name" value="Glycosidases"/>
    <property type="match status" value="1"/>
</dbReference>
<evidence type="ECO:0000256" key="8">
    <source>
        <dbReference type="ARBA" id="ARBA00031423"/>
    </source>
</evidence>
<evidence type="ECO:0000256" key="7">
    <source>
        <dbReference type="ARBA" id="ARBA00023277"/>
    </source>
</evidence>
<evidence type="ECO:0000256" key="6">
    <source>
        <dbReference type="ARBA" id="ARBA00022679"/>
    </source>
</evidence>
<gene>
    <name evidence="10" type="ORF">NMU03_13325</name>
</gene>
<evidence type="ECO:0000256" key="1">
    <source>
        <dbReference type="ARBA" id="ARBA00000439"/>
    </source>
</evidence>
<dbReference type="InterPro" id="IPR003385">
    <property type="entry name" value="Glyco_hydro_77"/>
</dbReference>
<protein>
    <recommendedName>
        <fullName evidence="4">4-alpha-glucanotransferase</fullName>
        <ecNumber evidence="3">2.4.1.25</ecNumber>
    </recommendedName>
    <alternativeName>
        <fullName evidence="8">Amylomaltase</fullName>
    </alternativeName>
    <alternativeName>
        <fullName evidence="9">Disproportionating enzyme</fullName>
    </alternativeName>
</protein>
<keyword evidence="5 10" id="KW-0328">Glycosyltransferase</keyword>
<dbReference type="EC" id="2.4.1.25" evidence="3"/>
<dbReference type="InterPro" id="IPR017853">
    <property type="entry name" value="GH"/>
</dbReference>
<organism evidence="10 11">
    <name type="scientific">Allocoprobacillus halotolerans</name>
    <dbReference type="NCBI Taxonomy" id="2944914"/>
    <lineage>
        <taxon>Bacteria</taxon>
        <taxon>Bacillati</taxon>
        <taxon>Bacillota</taxon>
        <taxon>Erysipelotrichia</taxon>
        <taxon>Erysipelotrichales</taxon>
        <taxon>Erysipelotrichaceae</taxon>
        <taxon>Allocoprobacillus</taxon>
    </lineage>
</organism>
<evidence type="ECO:0000256" key="9">
    <source>
        <dbReference type="ARBA" id="ARBA00031501"/>
    </source>
</evidence>
<dbReference type="RefSeq" id="WP_290139019.1">
    <property type="nucleotide sequence ID" value="NZ_CP101620.1"/>
</dbReference>